<evidence type="ECO:0000313" key="10">
    <source>
        <dbReference type="Proteomes" id="UP000198418"/>
    </source>
</evidence>
<dbReference type="PANTHER" id="PTHR23501:SF174">
    <property type="entry name" value="MULTIDRUG EXPORT PROTEIN EMRB-RELATED"/>
    <property type="match status" value="1"/>
</dbReference>
<evidence type="ECO:0000256" key="6">
    <source>
        <dbReference type="ARBA" id="ARBA00023136"/>
    </source>
</evidence>
<feature type="transmembrane region" description="Helical" evidence="7">
    <location>
        <begin position="241"/>
        <end position="263"/>
    </location>
</feature>
<dbReference type="Gene3D" id="1.20.1720.10">
    <property type="entry name" value="Multidrug resistance protein D"/>
    <property type="match status" value="1"/>
</dbReference>
<evidence type="ECO:0000256" key="7">
    <source>
        <dbReference type="SAM" id="Phobius"/>
    </source>
</evidence>
<keyword evidence="3" id="KW-1003">Cell membrane</keyword>
<dbReference type="EMBL" id="FYDG01000009">
    <property type="protein sequence ID" value="SNB78074.1"/>
    <property type="molecule type" value="Genomic_DNA"/>
</dbReference>
<feature type="transmembrane region" description="Helical" evidence="7">
    <location>
        <begin position="380"/>
        <end position="398"/>
    </location>
</feature>
<keyword evidence="4 7" id="KW-0812">Transmembrane</keyword>
<feature type="transmembrane region" description="Helical" evidence="7">
    <location>
        <begin position="58"/>
        <end position="76"/>
    </location>
</feature>
<feature type="transmembrane region" description="Helical" evidence="7">
    <location>
        <begin position="174"/>
        <end position="196"/>
    </location>
</feature>
<evidence type="ECO:0000256" key="5">
    <source>
        <dbReference type="ARBA" id="ARBA00022989"/>
    </source>
</evidence>
<dbReference type="Pfam" id="PF07690">
    <property type="entry name" value="MFS_1"/>
    <property type="match status" value="1"/>
</dbReference>
<feature type="transmembrane region" description="Helical" evidence="7">
    <location>
        <begin position="312"/>
        <end position="333"/>
    </location>
</feature>
<feature type="transmembrane region" description="Helical" evidence="7">
    <location>
        <begin position="88"/>
        <end position="109"/>
    </location>
</feature>
<dbReference type="GO" id="GO:0005886">
    <property type="term" value="C:plasma membrane"/>
    <property type="evidence" value="ECO:0007669"/>
    <property type="project" value="UniProtKB-SubCell"/>
</dbReference>
<dbReference type="InterPro" id="IPR011701">
    <property type="entry name" value="MFS"/>
</dbReference>
<evidence type="ECO:0000256" key="4">
    <source>
        <dbReference type="ARBA" id="ARBA00022692"/>
    </source>
</evidence>
<feature type="transmembrane region" description="Helical" evidence="7">
    <location>
        <begin position="279"/>
        <end position="300"/>
    </location>
</feature>
<evidence type="ECO:0000259" key="8">
    <source>
        <dbReference type="PROSITE" id="PS50850"/>
    </source>
</evidence>
<evidence type="ECO:0000256" key="3">
    <source>
        <dbReference type="ARBA" id="ARBA00022475"/>
    </source>
</evidence>
<keyword evidence="5 7" id="KW-1133">Transmembrane helix</keyword>
<evidence type="ECO:0000313" key="9">
    <source>
        <dbReference type="EMBL" id="SNB78074.1"/>
    </source>
</evidence>
<dbReference type="PROSITE" id="PS50850">
    <property type="entry name" value="MFS"/>
    <property type="match status" value="1"/>
</dbReference>
<dbReference type="AlphaFoldDB" id="A0A212RZ28"/>
<dbReference type="RefSeq" id="WP_244593296.1">
    <property type="nucleotide sequence ID" value="NZ_FYDG01000009.1"/>
</dbReference>
<dbReference type="SUPFAM" id="SSF103473">
    <property type="entry name" value="MFS general substrate transporter"/>
    <property type="match status" value="1"/>
</dbReference>
<keyword evidence="2" id="KW-0813">Transport</keyword>
<protein>
    <submittedName>
        <fullName evidence="9">MFS transporter, DHA2 family, multidrug resistance protein</fullName>
    </submittedName>
</protein>
<feature type="transmembrane region" description="Helical" evidence="7">
    <location>
        <begin position="496"/>
        <end position="514"/>
    </location>
</feature>
<dbReference type="InterPro" id="IPR004638">
    <property type="entry name" value="EmrB-like"/>
</dbReference>
<feature type="transmembrane region" description="Helical" evidence="7">
    <location>
        <begin position="145"/>
        <end position="168"/>
    </location>
</feature>
<dbReference type="PRINTS" id="PR01036">
    <property type="entry name" value="TCRTETB"/>
</dbReference>
<sequence length="527" mass="56659">MSVADANEAHEAWKPKANPWLIAVAVTIATFMEVLDTTIVNVALPHIAGSLSSSADEATWALTSYLVANGIVLTISGWLGDLLGRKRYFVICIAMFTVCSFLCGAATSLSQLILFRLLQGFFGGGMQPNQQSIILDTFPMAKRGAAFGVAAMATIVAPVLGPTLGGYITDTFDWRWIFFLNVPIGIVAVLLVSALVEDPPWIKARKNRGLDFIGLGLITLGLGCLEVFLDRGVDDDWFESSFIQLMAVLAVVGIVGSIIWLSVAKKPIVHLDVFKDRNYAVGCIMIAATGGLLYASVVMIPQMVQQHLGYNATWSGLILSPGGIFMIVLIPIVGRVMKKVAARYLVGIGFLIMGFAFLYSSRLAQTIDFETLVGMRLFQTSALAFLFVPISTVAYMTLPRERNGDGVALFSMFRNVFGSVGISLSTASVTESAQAHQNFLSQYASPFHQPFNALVSTYQNALVVAGQTAQAAHDMALGRVMQVIRTQAAILSYSDTFFYCALAAFAIAPLTLLMTSKKSVGGPGAAH</sequence>
<accession>A0A212RZ28</accession>
<dbReference type="InterPro" id="IPR036259">
    <property type="entry name" value="MFS_trans_sf"/>
</dbReference>
<dbReference type="GO" id="GO:0022857">
    <property type="term" value="F:transmembrane transporter activity"/>
    <property type="evidence" value="ECO:0007669"/>
    <property type="project" value="InterPro"/>
</dbReference>
<keyword evidence="6 7" id="KW-0472">Membrane</keyword>
<reference evidence="10" key="1">
    <citation type="submission" date="2017-06" db="EMBL/GenBank/DDBJ databases">
        <authorList>
            <person name="Varghese N."/>
            <person name="Submissions S."/>
        </authorList>
    </citation>
    <scope>NUCLEOTIDE SEQUENCE [LARGE SCALE GENOMIC DNA]</scope>
    <source>
        <strain evidence="10">DSM 137</strain>
    </source>
</reference>
<dbReference type="CDD" id="cd17503">
    <property type="entry name" value="MFS_LmrB_MDR_like"/>
    <property type="match status" value="1"/>
</dbReference>
<name>A0A212RZ28_RHOAC</name>
<dbReference type="PANTHER" id="PTHR23501">
    <property type="entry name" value="MAJOR FACILITATOR SUPERFAMILY"/>
    <property type="match status" value="1"/>
</dbReference>
<gene>
    <name evidence="9" type="ORF">SAMN06265338_10951</name>
</gene>
<comment type="subcellular location">
    <subcellularLocation>
        <location evidence="1">Cell membrane</location>
        <topology evidence="1">Multi-pass membrane protein</topology>
    </subcellularLocation>
</comment>
<dbReference type="InterPro" id="IPR020846">
    <property type="entry name" value="MFS_dom"/>
</dbReference>
<evidence type="ECO:0000256" key="1">
    <source>
        <dbReference type="ARBA" id="ARBA00004651"/>
    </source>
</evidence>
<feature type="domain" description="Major facilitator superfamily (MFS) profile" evidence="8">
    <location>
        <begin position="22"/>
        <end position="519"/>
    </location>
</feature>
<organism evidence="9 10">
    <name type="scientific">Rhodoblastus acidophilus</name>
    <name type="common">Rhodopseudomonas acidophila</name>
    <dbReference type="NCBI Taxonomy" id="1074"/>
    <lineage>
        <taxon>Bacteria</taxon>
        <taxon>Pseudomonadati</taxon>
        <taxon>Pseudomonadota</taxon>
        <taxon>Alphaproteobacteria</taxon>
        <taxon>Hyphomicrobiales</taxon>
        <taxon>Rhodoblastaceae</taxon>
        <taxon>Rhodoblastus</taxon>
    </lineage>
</organism>
<evidence type="ECO:0000256" key="2">
    <source>
        <dbReference type="ARBA" id="ARBA00022448"/>
    </source>
</evidence>
<proteinExistence type="predicted"/>
<feature type="transmembrane region" description="Helical" evidence="7">
    <location>
        <begin position="208"/>
        <end position="229"/>
    </location>
</feature>
<dbReference type="Gene3D" id="1.20.1250.20">
    <property type="entry name" value="MFS general substrate transporter like domains"/>
    <property type="match status" value="1"/>
</dbReference>
<dbReference type="NCBIfam" id="TIGR00711">
    <property type="entry name" value="efflux_EmrB"/>
    <property type="match status" value="1"/>
</dbReference>
<keyword evidence="10" id="KW-1185">Reference proteome</keyword>
<dbReference type="Proteomes" id="UP000198418">
    <property type="component" value="Unassembled WGS sequence"/>
</dbReference>
<feature type="transmembrane region" description="Helical" evidence="7">
    <location>
        <begin position="340"/>
        <end position="360"/>
    </location>
</feature>
<feature type="transmembrane region" description="Helical" evidence="7">
    <location>
        <begin position="20"/>
        <end position="46"/>
    </location>
</feature>